<feature type="chain" id="PRO_5006447683" evidence="1">
    <location>
        <begin position="22"/>
        <end position="79"/>
    </location>
</feature>
<feature type="signal peptide" evidence="1">
    <location>
        <begin position="1"/>
        <end position="21"/>
    </location>
</feature>
<evidence type="ECO:0000313" key="2">
    <source>
        <dbReference type="Proteomes" id="UP000050640"/>
    </source>
</evidence>
<evidence type="ECO:0000313" key="3">
    <source>
        <dbReference type="WBParaSite" id="EEL_0000305401-mRNA-1"/>
    </source>
</evidence>
<keyword evidence="1" id="KW-0732">Signal</keyword>
<accession>A0A0R3RNJ4</accession>
<proteinExistence type="predicted"/>
<name>A0A0R3RNJ4_9BILA</name>
<keyword evidence="2" id="KW-1185">Reference proteome</keyword>
<dbReference type="WBParaSite" id="EEL_0000305401-mRNA-1">
    <property type="protein sequence ID" value="EEL_0000305401-mRNA-1"/>
    <property type="gene ID" value="EEL_0000305401"/>
</dbReference>
<protein>
    <submittedName>
        <fullName evidence="3">Secreted protein</fullName>
    </submittedName>
</protein>
<dbReference type="AlphaFoldDB" id="A0A0R3RNJ4"/>
<sequence>MMMMMMMLVMLVMMMVMVMVGLQHSGLALMGTTNAALSLRRFTQTSFNFRFNSALPPPVPVVSPPITPISRKSSLSTNG</sequence>
<reference evidence="3" key="1">
    <citation type="submission" date="2017-02" db="UniProtKB">
        <authorList>
            <consortium name="WormBaseParasite"/>
        </authorList>
    </citation>
    <scope>IDENTIFICATION</scope>
</reference>
<dbReference type="Proteomes" id="UP000050640">
    <property type="component" value="Unplaced"/>
</dbReference>
<organism evidence="2 3">
    <name type="scientific">Elaeophora elaphi</name>
    <dbReference type="NCBI Taxonomy" id="1147741"/>
    <lineage>
        <taxon>Eukaryota</taxon>
        <taxon>Metazoa</taxon>
        <taxon>Ecdysozoa</taxon>
        <taxon>Nematoda</taxon>
        <taxon>Chromadorea</taxon>
        <taxon>Rhabditida</taxon>
        <taxon>Spirurina</taxon>
        <taxon>Spiruromorpha</taxon>
        <taxon>Filarioidea</taxon>
        <taxon>Onchocercidae</taxon>
        <taxon>Elaeophora</taxon>
    </lineage>
</organism>
<evidence type="ECO:0000256" key="1">
    <source>
        <dbReference type="SAM" id="SignalP"/>
    </source>
</evidence>